<dbReference type="PANTHER" id="PTHR12706">
    <property type="entry name" value="STRAWBERRY NOTCH-RELATED"/>
    <property type="match status" value="1"/>
</dbReference>
<dbReference type="PANTHER" id="PTHR12706:SF30">
    <property type="entry name" value="PROTEIN STRAWBERRY NOTCH-RELATED"/>
    <property type="match status" value="1"/>
</dbReference>
<accession>A0A0P7ZDZ6</accession>
<dbReference type="Pfam" id="PF21849">
    <property type="entry name" value="DUF6908"/>
    <property type="match status" value="1"/>
</dbReference>
<name>A0A0P7ZDZ6_9CYAN</name>
<evidence type="ECO:0000313" key="7">
    <source>
        <dbReference type="Proteomes" id="UP000050465"/>
    </source>
</evidence>
<dbReference type="Pfam" id="PF13871">
    <property type="entry name" value="Helicase_C_4"/>
    <property type="match status" value="1"/>
</dbReference>
<dbReference type="InterPro" id="IPR026741">
    <property type="entry name" value="SNO"/>
</dbReference>
<dbReference type="Gene3D" id="3.40.50.150">
    <property type="entry name" value="Vaccinia Virus protein VP39"/>
    <property type="match status" value="1"/>
</dbReference>
<organism evidence="6 7">
    <name type="scientific">Phormidesmis priestleyi Ana</name>
    <dbReference type="NCBI Taxonomy" id="1666911"/>
    <lineage>
        <taxon>Bacteria</taxon>
        <taxon>Bacillati</taxon>
        <taxon>Cyanobacteriota</taxon>
        <taxon>Cyanophyceae</taxon>
        <taxon>Leptolyngbyales</taxon>
        <taxon>Leptolyngbyaceae</taxon>
        <taxon>Phormidesmis</taxon>
    </lineage>
</organism>
<dbReference type="Proteomes" id="UP000050465">
    <property type="component" value="Unassembled WGS sequence"/>
</dbReference>
<dbReference type="InterPro" id="IPR026937">
    <property type="entry name" value="SBNO_Helicase_C_dom"/>
</dbReference>
<dbReference type="InterPro" id="IPR002052">
    <property type="entry name" value="DNA_methylase_N6_adenine_CS"/>
</dbReference>
<gene>
    <name evidence="6" type="ORF">HLUCCA11_20405</name>
</gene>
<evidence type="ECO:0000259" key="4">
    <source>
        <dbReference type="Pfam" id="PF13872"/>
    </source>
</evidence>
<dbReference type="PATRIC" id="fig|1666911.3.peg.2840"/>
<dbReference type="PROSITE" id="PS00092">
    <property type="entry name" value="N6_MTASE"/>
    <property type="match status" value="1"/>
</dbReference>
<dbReference type="STRING" id="1666911.HLUCCA11_20405"/>
<dbReference type="Gene3D" id="3.40.50.300">
    <property type="entry name" value="P-loop containing nucleotide triphosphate hydrolases"/>
    <property type="match status" value="1"/>
</dbReference>
<comment type="similarity">
    <text evidence="1">Belongs to the SBNO family.</text>
</comment>
<dbReference type="InterPro" id="IPR027417">
    <property type="entry name" value="P-loop_NTPase"/>
</dbReference>
<feature type="domain" description="DUF6908" evidence="5">
    <location>
        <begin position="1785"/>
        <end position="1895"/>
    </location>
</feature>
<dbReference type="GO" id="GO:0006355">
    <property type="term" value="P:regulation of DNA-templated transcription"/>
    <property type="evidence" value="ECO:0007669"/>
    <property type="project" value="InterPro"/>
</dbReference>
<comment type="caution">
    <text evidence="6">The sequence shown here is derived from an EMBL/GenBank/DDBJ whole genome shotgun (WGS) entry which is preliminary data.</text>
</comment>
<dbReference type="GO" id="GO:0031490">
    <property type="term" value="F:chromatin DNA binding"/>
    <property type="evidence" value="ECO:0007669"/>
    <property type="project" value="TreeGrafter"/>
</dbReference>
<feature type="region of interest" description="Disordered" evidence="2">
    <location>
        <begin position="1711"/>
        <end position="1743"/>
    </location>
</feature>
<feature type="region of interest" description="Disordered" evidence="2">
    <location>
        <begin position="350"/>
        <end position="528"/>
    </location>
</feature>
<feature type="compositionally biased region" description="Polar residues" evidence="2">
    <location>
        <begin position="500"/>
        <end position="528"/>
    </location>
</feature>
<evidence type="ECO:0000256" key="1">
    <source>
        <dbReference type="ARBA" id="ARBA00006992"/>
    </source>
</evidence>
<dbReference type="GO" id="GO:0008168">
    <property type="term" value="F:methyltransferase activity"/>
    <property type="evidence" value="ECO:0007669"/>
    <property type="project" value="UniProtKB-KW"/>
</dbReference>
<reference evidence="6 7" key="1">
    <citation type="submission" date="2015-09" db="EMBL/GenBank/DDBJ databases">
        <title>Identification and resolution of microdiversity through metagenomic sequencing of parallel consortia.</title>
        <authorList>
            <person name="Nelson W.C."/>
            <person name="Romine M.F."/>
            <person name="Lindemann S.R."/>
        </authorList>
    </citation>
    <scope>NUCLEOTIDE SEQUENCE [LARGE SCALE GENOMIC DNA]</scope>
    <source>
        <strain evidence="6">Ana</strain>
    </source>
</reference>
<evidence type="ECO:0000259" key="5">
    <source>
        <dbReference type="Pfam" id="PF21849"/>
    </source>
</evidence>
<feature type="domain" description="Strawberry notch helicase C" evidence="3">
    <location>
        <begin position="1032"/>
        <end position="1165"/>
    </location>
</feature>
<keyword evidence="6" id="KW-0489">Methyltransferase</keyword>
<dbReference type="SUPFAM" id="SSF52540">
    <property type="entry name" value="P-loop containing nucleoside triphosphate hydrolases"/>
    <property type="match status" value="1"/>
</dbReference>
<dbReference type="Pfam" id="PF13872">
    <property type="entry name" value="AAA_34"/>
    <property type="match status" value="1"/>
</dbReference>
<sequence>MPSSNFEQNRQRLIEAFYERFIEGGSFATITQARQLAAGILDEAVRPGEPLTKAVEEAIEQGMLLAAKHIVETGEERTDDIYDRLVDLYHRQPTLGTRTSSSIELQQYSTPAPLAYLAGKLAGIDPSKTVYEPTAGRGALLMLSTPANVLSNELDPKRAADLLSQGYRTTNHDATRYRPEQQVDVVISNPPFGRRKGENGTDKFLIGAADTPITTAELDQAISWKALEAMKDNGTAVLIIGSERGNDEERQKRYNSLRVRKYFFNLYRQYHVIEHFTVEGSLYNRQGGGYPVDIIAIEGRKQQPFLDPKKDIRKLPGADPPRIYSSYEQLKEILPLQSHESRIDQLPRAPTLHPQSESLGTGGARLPVPIRDTGATGDEGNSESRTVSGATGTSAEGDGARIRTGPESNMAADGEIQMLGTDQRSAVSASDDERRRNNSRYGSQRSGLDEAGRGSHLSADPTARSERSRKRRDLNSGRNQSRRVADRANPLETIHEMSLEPSQGNDSKNLSTQVPYQPKSSGTRLDSYVPQNLESPIQKALDALEAKVGNVDEFVADALNFGSVENLHKALAAEQVDGVALALKSLQDGKAALIGDDTGLGKGRQMAAAIKYAMETDRVPIFITKTPGLYADIVRDLMDIGVRDIRPFVTNSKLDIPLPNGRKLKTEKTPHQRELNAMLKEGELSSKYNMVFSTYSQVQTFQKKSPDRRQFLEQIAPQSILILDEAHEAGGTAKQWDKADALPDRAQFTRNMVQAADGVFFASATATKRPDVMDLYGTRMNIAEVTSMSGLQSTLEQGGTPLQQVATSMMAEDGQYIRRARTYAGVDVSSTVVPTAHEDADQLSSIMRSILEFDMLKKAAVADLNEEARAQAKRIGGDTAIGFAGAQSTNFSSIMWNVVDQAGLARKADAVADLAISSLEAGERPFIGLSNTMGSFIKNYAKDMNIKAGDSIDITFQDVLWRYLERSRDITIKDYSGEGYRRPMTDTELGEKAVRQYAAATKLIDHADFTNMPVSPIDWIRHRVESAGYSFGELTGREVQLNYAADGSATFEQRTTQETSKAAKIGIIAGFNSGAVDIGLGNRSASTGYSMHSSTKFENQQRRHFLIAQPERDINVFKQFLGRFHRTGQVNAPKISLIVGDTPDEKRPAAVLAKKLTTLNANTTAAVKGGVDFEGIPDYFNEIGNQIVTDIMRDDPDLSERLFNPISVSEYATEPVDNAAAKVTGCLPILPVAEQEEFYQQLDMEYQATLDRYKAMGENPLEATGINLDARTLASVEVVAEAVGVDSAFARGITAEVVDVLVQSKPKSQLEVINDVRQSLEMKPVRLVEDHDQSAADVAATALVNRLCQQTEQITERYLAEKKLQYTQQEPDPEKLQGKIDKLLERSDKQLATLSKIKRFRPGQSVRMTANNGRIFYGVISNVRKRGKALDTFGDSSVPIKENVAIPSRWEVVIAISDEQRQIALPLSKLNPQVETADSFTVTLAKHYSKGTDIYQLFDQRQMGEREVRTILKGNLLRAADTPYQDQGKLILASMSNGQMEPVMLMDKGFNPQQEMEAAPVILPNAEKVEAFIAATGGRGIVKTTDESITLKQNPAGEFFIQTGKTRKDVYLDLNLQGALGGEFTSVSDRMQAKFEPSRLEDVVSYLMKGKGKRLAAFTEQSTARELLGLTIPELKWADTVETVVGREGLPPIVDVTDLNAVRQQLTEAFNASTDEPLPDSREQAIEDETRGTEATPDEGLGAMPTETPTEAIAGIPVAAEEQAEGQPTVQQPEAHRLRFKAERQVAQFLHEAGLAQQVMGTESFHLRIENEPYLPLVVEAHTVGGDRQLYLTHYREQNGDLIHDGEMVFGIKESGHLRFQEVAVQNALTGGEMRDYDREFADIFSRNILEQGFALEAVKQQAAEVQTQENVEPATQSTQTAAVGETTDSLPQLAEAPTPGHKDVEVAQVCTPRELVEKAQKAAGYIGNTELGYTLAAVLSTQSSLTEIEIPAPLQAQMQTAIGLARNKQQSEFAAEILPMAQLLLENANRAGLTRSSSTDKGRVTAFEGQNYSVRCRENADKQELKVLCHRTSGLIYAVNGEPQKSQGLLKSDKTTFARYASMSPTQLNQAVRVKQTAVKAGLEL</sequence>
<feature type="domain" description="Strawberry notch AAA" evidence="4">
    <location>
        <begin position="572"/>
        <end position="837"/>
    </location>
</feature>
<dbReference type="EMBL" id="LJZR01000044">
    <property type="protein sequence ID" value="KPQ32873.1"/>
    <property type="molecule type" value="Genomic_DNA"/>
</dbReference>
<dbReference type="SUPFAM" id="SSF53335">
    <property type="entry name" value="S-adenosyl-L-methionine-dependent methyltransferases"/>
    <property type="match status" value="1"/>
</dbReference>
<evidence type="ECO:0000256" key="2">
    <source>
        <dbReference type="SAM" id="MobiDB-lite"/>
    </source>
</evidence>
<feature type="compositionally biased region" description="Basic and acidic residues" evidence="2">
    <location>
        <begin position="1719"/>
        <end position="1732"/>
    </location>
</feature>
<feature type="compositionally biased region" description="Polar residues" evidence="2">
    <location>
        <begin position="383"/>
        <end position="394"/>
    </location>
</feature>
<dbReference type="GO" id="GO:0042393">
    <property type="term" value="F:histone binding"/>
    <property type="evidence" value="ECO:0007669"/>
    <property type="project" value="TreeGrafter"/>
</dbReference>
<dbReference type="InterPro" id="IPR054203">
    <property type="entry name" value="DUF6908"/>
</dbReference>
<evidence type="ECO:0000313" key="6">
    <source>
        <dbReference type="EMBL" id="KPQ32873.1"/>
    </source>
</evidence>
<dbReference type="GO" id="GO:0032259">
    <property type="term" value="P:methylation"/>
    <property type="evidence" value="ECO:0007669"/>
    <property type="project" value="UniProtKB-KW"/>
</dbReference>
<proteinExistence type="inferred from homology"/>
<dbReference type="InterPro" id="IPR039187">
    <property type="entry name" value="SNO_AAA"/>
</dbReference>
<protein>
    <submittedName>
        <fullName evidence="6">Methyltransferase domain-containing protein</fullName>
    </submittedName>
</protein>
<dbReference type="InterPro" id="IPR029063">
    <property type="entry name" value="SAM-dependent_MTases_sf"/>
</dbReference>
<keyword evidence="6" id="KW-0808">Transferase</keyword>
<evidence type="ECO:0000259" key="3">
    <source>
        <dbReference type="Pfam" id="PF13871"/>
    </source>
</evidence>